<evidence type="ECO:0000256" key="2">
    <source>
        <dbReference type="SAM" id="Phobius"/>
    </source>
</evidence>
<dbReference type="GeneID" id="36523668"/>
<keyword evidence="2" id="KW-0812">Transmembrane</keyword>
<dbReference type="AlphaFoldDB" id="A0A2I2FAQ9"/>
<feature type="transmembrane region" description="Helical" evidence="2">
    <location>
        <begin position="163"/>
        <end position="185"/>
    </location>
</feature>
<dbReference type="OrthoDB" id="4495729at2759"/>
<feature type="transmembrane region" description="Helical" evidence="2">
    <location>
        <begin position="581"/>
        <end position="608"/>
    </location>
</feature>
<gene>
    <name evidence="3" type="ORF">BDW47DRAFT_126168</name>
</gene>
<protein>
    <submittedName>
        <fullName evidence="3">Uncharacterized protein</fullName>
    </submittedName>
</protein>
<dbReference type="InterPro" id="IPR053018">
    <property type="entry name" value="Elsinochrome_Biosynth-Asso"/>
</dbReference>
<dbReference type="Proteomes" id="UP000234585">
    <property type="component" value="Unassembled WGS sequence"/>
</dbReference>
<feature type="transmembrane region" description="Helical" evidence="2">
    <location>
        <begin position="473"/>
        <end position="489"/>
    </location>
</feature>
<dbReference type="EMBL" id="KZ559141">
    <property type="protein sequence ID" value="PLB37715.1"/>
    <property type="molecule type" value="Genomic_DNA"/>
</dbReference>
<feature type="transmembrane region" description="Helical" evidence="2">
    <location>
        <begin position="232"/>
        <end position="249"/>
    </location>
</feature>
<proteinExistence type="predicted"/>
<evidence type="ECO:0000313" key="4">
    <source>
        <dbReference type="Proteomes" id="UP000234585"/>
    </source>
</evidence>
<reference evidence="3 4" key="1">
    <citation type="submission" date="2017-12" db="EMBL/GenBank/DDBJ databases">
        <authorList>
            <consortium name="DOE Joint Genome Institute"/>
            <person name="Haridas S."/>
            <person name="Kjaerbolling I."/>
            <person name="Vesth T.C."/>
            <person name="Frisvad J.C."/>
            <person name="Nybo J.L."/>
            <person name="Theobald S."/>
            <person name="Kuo A."/>
            <person name="Bowyer P."/>
            <person name="Matsuda Y."/>
            <person name="Mondo S."/>
            <person name="Lyhne E.K."/>
            <person name="Kogle M.E."/>
            <person name="Clum A."/>
            <person name="Lipzen A."/>
            <person name="Salamov A."/>
            <person name="Ngan C.Y."/>
            <person name="Daum C."/>
            <person name="Chiniquy J."/>
            <person name="Barry K."/>
            <person name="LaButti K."/>
            <person name="Simmons B.A."/>
            <person name="Magnuson J.K."/>
            <person name="Mortensen U.H."/>
            <person name="Larsen T.O."/>
            <person name="Grigoriev I.V."/>
            <person name="Baker S.E."/>
            <person name="Andersen M.R."/>
            <person name="Nordberg H.P."/>
            <person name="Cantor M.N."/>
            <person name="Hua S.X."/>
        </authorList>
    </citation>
    <scope>NUCLEOTIDE SEQUENCE [LARGE SCALE GENOMIC DNA]</scope>
    <source>
        <strain evidence="3 4">CBS 102.13</strain>
    </source>
</reference>
<feature type="transmembrane region" description="Helical" evidence="2">
    <location>
        <begin position="554"/>
        <end position="575"/>
    </location>
</feature>
<sequence>MGRASDDINFQFPRPVVPVTPKQPNPDVSGIGIITGFLATAWATLVALIFNYVVAPTEPTTGSSETLPMGNALDDPLRRFLQKMLKRTLPSPQWVKPLRTVVMAMSDQQLVTGLANFVSGYSQLPCGLSLYHWHIITATTWFASVTHLATLPFLQQYLRRHKYLLYIRVFLMTALTIMLAIALLSSGRGGSKKLMVYRYTFEFVHVPTSKLAAPATCFLDEVNFGFDGSPGSAVYIVVSEIILLGGLFVRLLRMLPATNAVAVATLKAVGALWRKTIAGCCGGLQKSPRRMRAVLVLPVVLSLAAMATAQAVVDFLRSATFEVLWLMFALIWGTIRLFTIRSFVPPDSNVVEEDFWGFGQLVPVLLLLLPILLIAESCSEMARQGSKKKQTAAAVATQADSESESISDNQTPPGCPSLPQHHLTTTTPSSSATSSHAESPSPSPPQPDITLCTRIITLSEQNFRLEPWYLDNLYYMTSYAIGTAPIILISAPQKELNESNIIYILVVIAGGALLFISIPLCGIVFYLDDDRQPHALSPLRLAADPGKTHRVARYICFACLPVPVVCATIVYLPGLGPNVVFYVWAGMYSLGAAGVAAAAGWVLCGLALREE</sequence>
<evidence type="ECO:0000256" key="1">
    <source>
        <dbReference type="SAM" id="MobiDB-lite"/>
    </source>
</evidence>
<keyword evidence="4" id="KW-1185">Reference proteome</keyword>
<feature type="transmembrane region" description="Helical" evidence="2">
    <location>
        <begin position="293"/>
        <end position="316"/>
    </location>
</feature>
<feature type="compositionally biased region" description="Low complexity" evidence="1">
    <location>
        <begin position="417"/>
        <end position="440"/>
    </location>
</feature>
<dbReference type="PANTHER" id="PTHR37577">
    <property type="entry name" value="INTEGRAL MEMBRANE PROTEIN"/>
    <property type="match status" value="1"/>
</dbReference>
<feature type="transmembrane region" description="Helical" evidence="2">
    <location>
        <begin position="31"/>
        <end position="54"/>
    </location>
</feature>
<keyword evidence="2" id="KW-0472">Membrane</keyword>
<accession>A0A2I2FAQ9</accession>
<dbReference type="STRING" id="41067.A0A2I2FAQ9"/>
<organism evidence="3 4">
    <name type="scientific">Aspergillus candidus</name>
    <dbReference type="NCBI Taxonomy" id="41067"/>
    <lineage>
        <taxon>Eukaryota</taxon>
        <taxon>Fungi</taxon>
        <taxon>Dikarya</taxon>
        <taxon>Ascomycota</taxon>
        <taxon>Pezizomycotina</taxon>
        <taxon>Eurotiomycetes</taxon>
        <taxon>Eurotiomycetidae</taxon>
        <taxon>Eurotiales</taxon>
        <taxon>Aspergillaceae</taxon>
        <taxon>Aspergillus</taxon>
        <taxon>Aspergillus subgen. Circumdati</taxon>
    </lineage>
</organism>
<feature type="transmembrane region" description="Helical" evidence="2">
    <location>
        <begin position="501"/>
        <end position="527"/>
    </location>
</feature>
<dbReference type="RefSeq" id="XP_024671727.1">
    <property type="nucleotide sequence ID" value="XM_024816508.1"/>
</dbReference>
<keyword evidence="2" id="KW-1133">Transmembrane helix</keyword>
<name>A0A2I2FAQ9_ASPCN</name>
<feature type="transmembrane region" description="Helical" evidence="2">
    <location>
        <begin position="323"/>
        <end position="343"/>
    </location>
</feature>
<feature type="region of interest" description="Disordered" evidence="1">
    <location>
        <begin position="392"/>
        <end position="448"/>
    </location>
</feature>
<evidence type="ECO:0000313" key="3">
    <source>
        <dbReference type="EMBL" id="PLB37715.1"/>
    </source>
</evidence>
<dbReference type="PANTHER" id="PTHR37577:SF1">
    <property type="entry name" value="INTEGRAL MEMBRANE PROTEIN"/>
    <property type="match status" value="1"/>
</dbReference>